<evidence type="ECO:0000256" key="1">
    <source>
        <dbReference type="SAM" id="MobiDB-lite"/>
    </source>
</evidence>
<dbReference type="STRING" id="476157.GCA_001663155_00623"/>
<reference evidence="3 4" key="1">
    <citation type="submission" date="2019-07" db="EMBL/GenBank/DDBJ databases">
        <title>Genomic Encyclopedia of Archaeal and Bacterial Type Strains, Phase II (KMG-II): from individual species to whole genera.</title>
        <authorList>
            <person name="Goeker M."/>
        </authorList>
    </citation>
    <scope>NUCLEOTIDE SEQUENCE [LARGE SCALE GENOMIC DNA]</scope>
    <source>
        <strain evidence="3 4">ATCC BAA-2084</strain>
    </source>
</reference>
<keyword evidence="4" id="KW-1185">Reference proteome</keyword>
<dbReference type="Proteomes" id="UP000320547">
    <property type="component" value="Unassembled WGS sequence"/>
</dbReference>
<proteinExistence type="predicted"/>
<evidence type="ECO:0000256" key="2">
    <source>
        <dbReference type="SAM" id="SignalP"/>
    </source>
</evidence>
<keyword evidence="2" id="KW-0732">Signal</keyword>
<gene>
    <name evidence="3" type="ORF">JN10_0118</name>
</gene>
<accession>A0A562USC6</accession>
<organism evidence="3 4">
    <name type="scientific">Altererythrobacter ishigakiensis</name>
    <dbReference type="NCBI Taxonomy" id="476157"/>
    <lineage>
        <taxon>Bacteria</taxon>
        <taxon>Pseudomonadati</taxon>
        <taxon>Pseudomonadota</taxon>
        <taxon>Alphaproteobacteria</taxon>
        <taxon>Sphingomonadales</taxon>
        <taxon>Erythrobacteraceae</taxon>
        <taxon>Altererythrobacter</taxon>
    </lineage>
</organism>
<evidence type="ECO:0000313" key="4">
    <source>
        <dbReference type="Proteomes" id="UP000320547"/>
    </source>
</evidence>
<protein>
    <submittedName>
        <fullName evidence="3">Uncharacterized protein</fullName>
    </submittedName>
</protein>
<name>A0A562USC6_9SPHN</name>
<dbReference type="EMBL" id="VLLK01000001">
    <property type="protein sequence ID" value="TWJ08507.1"/>
    <property type="molecule type" value="Genomic_DNA"/>
</dbReference>
<sequence length="196" mass="20723">MKYLIRYVLPLLAGMSQAAWAQDNGQQAGPPDQEDAVTQPEGGVLDLTLRDNSDMDSFDLERCEEEIDAATVSRTIVVCRKRNDAAASGFDKEKWEKDYAKRTQGQQPVEVAGEGITGKHAPGGGGTIRGCLPGIQKCPPPPALIIDVTALPQAPAGSDADRIARGLPPLGNAEGTAIATSAEDANKSETNPNQEE</sequence>
<dbReference type="AlphaFoldDB" id="A0A562USC6"/>
<feature type="signal peptide" evidence="2">
    <location>
        <begin position="1"/>
        <end position="21"/>
    </location>
</feature>
<feature type="chain" id="PRO_5022129973" evidence="2">
    <location>
        <begin position="22"/>
        <end position="196"/>
    </location>
</feature>
<comment type="caution">
    <text evidence="3">The sequence shown here is derived from an EMBL/GenBank/DDBJ whole genome shotgun (WGS) entry which is preliminary data.</text>
</comment>
<evidence type="ECO:0000313" key="3">
    <source>
        <dbReference type="EMBL" id="TWJ08507.1"/>
    </source>
</evidence>
<feature type="region of interest" description="Disordered" evidence="1">
    <location>
        <begin position="156"/>
        <end position="196"/>
    </location>
</feature>